<reference evidence="2 3" key="1">
    <citation type="journal article" date="2021" name="Hortic Res">
        <title>Chromosome-scale assembly of the Dendrobium chrysotoxum genome enhances the understanding of orchid evolution.</title>
        <authorList>
            <person name="Zhang Y."/>
            <person name="Zhang G.Q."/>
            <person name="Zhang D."/>
            <person name="Liu X.D."/>
            <person name="Xu X.Y."/>
            <person name="Sun W.H."/>
            <person name="Yu X."/>
            <person name="Zhu X."/>
            <person name="Wang Z.W."/>
            <person name="Zhao X."/>
            <person name="Zhong W.Y."/>
            <person name="Chen H."/>
            <person name="Yin W.L."/>
            <person name="Huang T."/>
            <person name="Niu S.C."/>
            <person name="Liu Z.J."/>
        </authorList>
    </citation>
    <scope>NUCLEOTIDE SEQUENCE [LARGE SCALE GENOMIC DNA]</scope>
    <source>
        <strain evidence="2">Lindl</strain>
    </source>
</reference>
<keyword evidence="1" id="KW-0472">Membrane</keyword>
<keyword evidence="1" id="KW-1133">Transmembrane helix</keyword>
<organism evidence="2 3">
    <name type="scientific">Dendrobium chrysotoxum</name>
    <name type="common">Orchid</name>
    <dbReference type="NCBI Taxonomy" id="161865"/>
    <lineage>
        <taxon>Eukaryota</taxon>
        <taxon>Viridiplantae</taxon>
        <taxon>Streptophyta</taxon>
        <taxon>Embryophyta</taxon>
        <taxon>Tracheophyta</taxon>
        <taxon>Spermatophyta</taxon>
        <taxon>Magnoliopsida</taxon>
        <taxon>Liliopsida</taxon>
        <taxon>Asparagales</taxon>
        <taxon>Orchidaceae</taxon>
        <taxon>Epidendroideae</taxon>
        <taxon>Malaxideae</taxon>
        <taxon>Dendrobiinae</taxon>
        <taxon>Dendrobium</taxon>
    </lineage>
</organism>
<proteinExistence type="predicted"/>
<gene>
    <name evidence="2" type="ORF">IEQ34_026890</name>
</gene>
<dbReference type="PANTHER" id="PTHR36043:SF1">
    <property type="entry name" value="2,3-BISPHOSPHOGLYCERATE-INDEPENDENT PHOSPHOGLYCERATE MUTASE"/>
    <property type="match status" value="1"/>
</dbReference>
<name>A0AAV7FKQ8_DENCH</name>
<sequence>MSVTGRSSDWMESLYRSLSIHAIHRNDCREVETTKLDGSSSIPSLNDNICQLDPGTLSQLEGHRRYGATVVMGICAGFDTGFGRGDELPVDWDKAWSSFRKRGKKSFFSQFKLDKYVSWNPQRSEYPLSEEFDPIKRTERSNLTLWTSPNFTLVGAILVVSLLLIYTLQAPLK</sequence>
<comment type="caution">
    <text evidence="2">The sequence shown here is derived from an EMBL/GenBank/DDBJ whole genome shotgun (WGS) entry which is preliminary data.</text>
</comment>
<evidence type="ECO:0000256" key="1">
    <source>
        <dbReference type="SAM" id="Phobius"/>
    </source>
</evidence>
<evidence type="ECO:0000313" key="3">
    <source>
        <dbReference type="Proteomes" id="UP000775213"/>
    </source>
</evidence>
<keyword evidence="3" id="KW-1185">Reference proteome</keyword>
<keyword evidence="1" id="KW-0812">Transmembrane</keyword>
<dbReference type="AlphaFoldDB" id="A0AAV7FKQ8"/>
<dbReference type="Proteomes" id="UP000775213">
    <property type="component" value="Unassembled WGS sequence"/>
</dbReference>
<accession>A0AAV7FKQ8</accession>
<feature type="transmembrane region" description="Helical" evidence="1">
    <location>
        <begin position="143"/>
        <end position="168"/>
    </location>
</feature>
<dbReference type="PANTHER" id="PTHR36043">
    <property type="entry name" value="2,3-BISPHOSPHOGLYCERATE-INDEPENDENT PHOSPHOGLYCERATE MUTASE"/>
    <property type="match status" value="1"/>
</dbReference>
<protein>
    <submittedName>
        <fullName evidence="2">Uncharacterized protein</fullName>
    </submittedName>
</protein>
<evidence type="ECO:0000313" key="2">
    <source>
        <dbReference type="EMBL" id="KAH0434116.1"/>
    </source>
</evidence>
<dbReference type="EMBL" id="JAGFBR010000801">
    <property type="protein sequence ID" value="KAH0434116.1"/>
    <property type="molecule type" value="Genomic_DNA"/>
</dbReference>